<dbReference type="PANTHER" id="PTHR30177">
    <property type="entry name" value="GLYCINE BETAINE/L-PROLINE TRANSPORT SYSTEM PERMEASE PROTEIN PROW"/>
    <property type="match status" value="1"/>
</dbReference>
<feature type="transmembrane region" description="Helical" evidence="6">
    <location>
        <begin position="48"/>
        <end position="78"/>
    </location>
</feature>
<keyword evidence="5 6" id="KW-0472">Membrane</keyword>
<feature type="transmembrane region" description="Helical" evidence="6">
    <location>
        <begin position="21"/>
        <end position="41"/>
    </location>
</feature>
<dbReference type="InterPro" id="IPR000515">
    <property type="entry name" value="MetI-like"/>
</dbReference>
<keyword evidence="3 6" id="KW-0812">Transmembrane</keyword>
<evidence type="ECO:0000256" key="1">
    <source>
        <dbReference type="ARBA" id="ARBA00004651"/>
    </source>
</evidence>
<evidence type="ECO:0000259" key="7">
    <source>
        <dbReference type="PROSITE" id="PS50928"/>
    </source>
</evidence>
<keyword evidence="4 6" id="KW-1133">Transmembrane helix</keyword>
<comment type="subcellular location">
    <subcellularLocation>
        <location evidence="1 6">Cell membrane</location>
        <topology evidence="1 6">Multi-pass membrane protein</topology>
    </subcellularLocation>
</comment>
<dbReference type="EMBL" id="SMSJ01000010">
    <property type="protein sequence ID" value="TDH62640.1"/>
    <property type="molecule type" value="Genomic_DNA"/>
</dbReference>
<evidence type="ECO:0000313" key="8">
    <source>
        <dbReference type="EMBL" id="TDH62640.1"/>
    </source>
</evidence>
<evidence type="ECO:0000256" key="2">
    <source>
        <dbReference type="ARBA" id="ARBA00022448"/>
    </source>
</evidence>
<keyword evidence="2 6" id="KW-0813">Transport</keyword>
<evidence type="ECO:0000256" key="6">
    <source>
        <dbReference type="RuleBase" id="RU363032"/>
    </source>
</evidence>
<feature type="transmembrane region" description="Helical" evidence="6">
    <location>
        <begin position="176"/>
        <end position="197"/>
    </location>
</feature>
<organism evidence="8 9">
    <name type="scientific">Dankookia rubra</name>
    <dbReference type="NCBI Taxonomy" id="1442381"/>
    <lineage>
        <taxon>Bacteria</taxon>
        <taxon>Pseudomonadati</taxon>
        <taxon>Pseudomonadota</taxon>
        <taxon>Alphaproteobacteria</taxon>
        <taxon>Acetobacterales</taxon>
        <taxon>Roseomonadaceae</taxon>
        <taxon>Dankookia</taxon>
    </lineage>
</organism>
<name>A0A4R5QH63_9PROT</name>
<dbReference type="OrthoDB" id="9801163at2"/>
<accession>A0A4R5QH63</accession>
<dbReference type="GO" id="GO:0005886">
    <property type="term" value="C:plasma membrane"/>
    <property type="evidence" value="ECO:0007669"/>
    <property type="project" value="UniProtKB-SubCell"/>
</dbReference>
<dbReference type="InterPro" id="IPR035906">
    <property type="entry name" value="MetI-like_sf"/>
</dbReference>
<keyword evidence="9" id="KW-1185">Reference proteome</keyword>
<sequence length="205" mass="20802">MRWTARNLDTIGAATWTHLELVAAALALALVVALPLGLLVARRPSARAAVLGTASVLYSLPTLAVFALLVPVLGLGFWPALLALVSYAVPILLRALVAGLAALPPAVLEAATGMGLTPLQRLWRVELPLALPALLGGLRVASVTLVSAATVAAYISAGGLGTLILTGLDQGHTEKILVGAGLVTAMALLLDAGIGAVQRRLPALA</sequence>
<feature type="transmembrane region" description="Helical" evidence="6">
    <location>
        <begin position="84"/>
        <end position="108"/>
    </location>
</feature>
<gene>
    <name evidence="8" type="ORF">E2C06_10935</name>
</gene>
<feature type="domain" description="ABC transmembrane type-1" evidence="7">
    <location>
        <begin position="15"/>
        <end position="195"/>
    </location>
</feature>
<feature type="transmembrane region" description="Helical" evidence="6">
    <location>
        <begin position="129"/>
        <end position="156"/>
    </location>
</feature>
<dbReference type="RefSeq" id="WP_133288636.1">
    <property type="nucleotide sequence ID" value="NZ_SMSJ01000010.1"/>
</dbReference>
<evidence type="ECO:0000256" key="4">
    <source>
        <dbReference type="ARBA" id="ARBA00022989"/>
    </source>
</evidence>
<reference evidence="8 9" key="1">
    <citation type="journal article" date="2016" name="J. Microbiol.">
        <title>Dankookia rubra gen. nov., sp. nov., an alphaproteobacterium isolated from sediment of a shallow stream.</title>
        <authorList>
            <person name="Kim W.H."/>
            <person name="Kim D.H."/>
            <person name="Kang K."/>
            <person name="Ahn T.Y."/>
        </authorList>
    </citation>
    <scope>NUCLEOTIDE SEQUENCE [LARGE SCALE GENOMIC DNA]</scope>
    <source>
        <strain evidence="8 9">JCM30602</strain>
    </source>
</reference>
<comment type="caution">
    <text evidence="8">The sequence shown here is derived from an EMBL/GenBank/DDBJ whole genome shotgun (WGS) entry which is preliminary data.</text>
</comment>
<dbReference type="Pfam" id="PF00528">
    <property type="entry name" value="BPD_transp_1"/>
    <property type="match status" value="1"/>
</dbReference>
<dbReference type="GO" id="GO:0031460">
    <property type="term" value="P:glycine betaine transport"/>
    <property type="evidence" value="ECO:0007669"/>
    <property type="project" value="TreeGrafter"/>
</dbReference>
<evidence type="ECO:0000256" key="5">
    <source>
        <dbReference type="ARBA" id="ARBA00023136"/>
    </source>
</evidence>
<dbReference type="InterPro" id="IPR051204">
    <property type="entry name" value="ABC_transp_perm/SBD"/>
</dbReference>
<evidence type="ECO:0000313" key="9">
    <source>
        <dbReference type="Proteomes" id="UP000295096"/>
    </source>
</evidence>
<comment type="similarity">
    <text evidence="6">Belongs to the binding-protein-dependent transport system permease family.</text>
</comment>
<protein>
    <submittedName>
        <fullName evidence="8">ABC transporter permease</fullName>
    </submittedName>
</protein>
<dbReference type="SUPFAM" id="SSF161098">
    <property type="entry name" value="MetI-like"/>
    <property type="match status" value="1"/>
</dbReference>
<proteinExistence type="inferred from homology"/>
<dbReference type="PANTHER" id="PTHR30177:SF4">
    <property type="entry name" value="OSMOPROTECTANT IMPORT PERMEASE PROTEIN OSMW"/>
    <property type="match status" value="1"/>
</dbReference>
<dbReference type="PROSITE" id="PS50928">
    <property type="entry name" value="ABC_TM1"/>
    <property type="match status" value="1"/>
</dbReference>
<dbReference type="Proteomes" id="UP000295096">
    <property type="component" value="Unassembled WGS sequence"/>
</dbReference>
<evidence type="ECO:0000256" key="3">
    <source>
        <dbReference type="ARBA" id="ARBA00022692"/>
    </source>
</evidence>
<dbReference type="GO" id="GO:0055085">
    <property type="term" value="P:transmembrane transport"/>
    <property type="evidence" value="ECO:0007669"/>
    <property type="project" value="InterPro"/>
</dbReference>
<dbReference type="AlphaFoldDB" id="A0A4R5QH63"/>
<dbReference type="Gene3D" id="1.10.3720.10">
    <property type="entry name" value="MetI-like"/>
    <property type="match status" value="1"/>
</dbReference>